<evidence type="ECO:0000313" key="1">
    <source>
        <dbReference type="EMBL" id="OGL45517.1"/>
    </source>
</evidence>
<dbReference type="Proteomes" id="UP000179266">
    <property type="component" value="Unassembled WGS sequence"/>
</dbReference>
<accession>A0A1F7RXC8</accession>
<organism evidence="1 2">
    <name type="scientific">Candidatus Schekmanbacteria bacterium RBG_13_48_7</name>
    <dbReference type="NCBI Taxonomy" id="1817878"/>
    <lineage>
        <taxon>Bacteria</taxon>
        <taxon>Candidatus Schekmaniibacteriota</taxon>
    </lineage>
</organism>
<evidence type="ECO:0000313" key="2">
    <source>
        <dbReference type="Proteomes" id="UP000179266"/>
    </source>
</evidence>
<dbReference type="Gene3D" id="3.30.1370.130">
    <property type="match status" value="1"/>
</dbReference>
<name>A0A1F7RXC8_9BACT</name>
<reference evidence="1 2" key="1">
    <citation type="journal article" date="2016" name="Nat. Commun.">
        <title>Thousands of microbial genomes shed light on interconnected biogeochemical processes in an aquifer system.</title>
        <authorList>
            <person name="Anantharaman K."/>
            <person name="Brown C.T."/>
            <person name="Hug L.A."/>
            <person name="Sharon I."/>
            <person name="Castelle C.J."/>
            <person name="Probst A.J."/>
            <person name="Thomas B.C."/>
            <person name="Singh A."/>
            <person name="Wilkins M.J."/>
            <person name="Karaoz U."/>
            <person name="Brodie E.L."/>
            <person name="Williams K.H."/>
            <person name="Hubbard S.S."/>
            <person name="Banfield J.F."/>
        </authorList>
    </citation>
    <scope>NUCLEOTIDE SEQUENCE [LARGE SCALE GENOMIC DNA]</scope>
</reference>
<evidence type="ECO:0008006" key="3">
    <source>
        <dbReference type="Google" id="ProtNLM"/>
    </source>
</evidence>
<protein>
    <recommendedName>
        <fullName evidence="3">Secretin/TonB short N-terminal domain-containing protein</fullName>
    </recommendedName>
</protein>
<dbReference type="EMBL" id="MGDD01000173">
    <property type="protein sequence ID" value="OGL45517.1"/>
    <property type="molecule type" value="Genomic_DNA"/>
</dbReference>
<sequence length="197" mass="22336">MRNMFISIVTLILLFSVGYSETPATGDQTPENDVLYSRSIKDIEILAILEFEGLKIAVFRDKKTGLIHPLQVGNYLTNGKISSIDTSGVRVAREGKPDYRYSVNQRIVMKKTNEYVSITQKDMDLRGILANLAKPAEKTVYVDGGIKHNVSLSVKDIHWRDLMNILVETFNLKLEEDQTSIHILNSDTEQKFSKNDQ</sequence>
<proteinExistence type="predicted"/>
<comment type="caution">
    <text evidence="1">The sequence shown here is derived from an EMBL/GenBank/DDBJ whole genome shotgun (WGS) entry which is preliminary data.</text>
</comment>
<dbReference type="AlphaFoldDB" id="A0A1F7RXC8"/>
<gene>
    <name evidence="1" type="ORF">A2161_16765</name>
</gene>